<keyword evidence="7" id="KW-1185">Reference proteome</keyword>
<feature type="chain" id="PRO_5030031410" evidence="4">
    <location>
        <begin position="22"/>
        <end position="517"/>
    </location>
</feature>
<dbReference type="STRING" id="871325.SAMN05444349_14711"/>
<evidence type="ECO:0000256" key="4">
    <source>
        <dbReference type="SAM" id="SignalP"/>
    </source>
</evidence>
<dbReference type="RefSeq" id="WP_025076263.1">
    <property type="nucleotide sequence ID" value="NZ_FQVD01000047.1"/>
</dbReference>
<accession>A0A1M5FPH9</accession>
<reference evidence="6 7" key="1">
    <citation type="submission" date="2016-11" db="EMBL/GenBank/DDBJ databases">
        <authorList>
            <person name="Jaros S."/>
            <person name="Januszkiewicz K."/>
            <person name="Wedrychowicz H."/>
        </authorList>
    </citation>
    <scope>NUCLEOTIDE SEQUENCE [LARGE SCALE GENOMIC DNA]</scope>
    <source>
        <strain evidence="6 7">DSM 26883</strain>
    </source>
</reference>
<dbReference type="Proteomes" id="UP000184436">
    <property type="component" value="Unassembled WGS sequence"/>
</dbReference>
<dbReference type="SUPFAM" id="SSF53649">
    <property type="entry name" value="Alkaline phosphatase-like"/>
    <property type="match status" value="1"/>
</dbReference>
<comment type="similarity">
    <text evidence="1">Belongs to the sulfatase family.</text>
</comment>
<evidence type="ECO:0000313" key="6">
    <source>
        <dbReference type="EMBL" id="SHF93082.1"/>
    </source>
</evidence>
<dbReference type="InterPro" id="IPR017850">
    <property type="entry name" value="Alkaline_phosphatase_core_sf"/>
</dbReference>
<keyword evidence="4" id="KW-0732">Signal</keyword>
<feature type="modified residue" description="3-oxoalanine (Ser)" evidence="3">
    <location>
        <position position="75"/>
    </location>
</feature>
<feature type="signal peptide" evidence="4">
    <location>
        <begin position="1"/>
        <end position="21"/>
    </location>
</feature>
<dbReference type="EMBL" id="FQVD01000047">
    <property type="protein sequence ID" value="SHF93082.1"/>
    <property type="molecule type" value="Genomic_DNA"/>
</dbReference>
<evidence type="ECO:0000256" key="2">
    <source>
        <dbReference type="ARBA" id="ARBA00022801"/>
    </source>
</evidence>
<dbReference type="AlphaFoldDB" id="A0A1M5FPH9"/>
<evidence type="ECO:0000313" key="7">
    <source>
        <dbReference type="Proteomes" id="UP000184436"/>
    </source>
</evidence>
<dbReference type="GO" id="GO:0004065">
    <property type="term" value="F:arylsulfatase activity"/>
    <property type="evidence" value="ECO:0007669"/>
    <property type="project" value="TreeGrafter"/>
</dbReference>
<gene>
    <name evidence="6" type="ORF">SAMN05444349_14711</name>
</gene>
<dbReference type="PANTHER" id="PTHR42693">
    <property type="entry name" value="ARYLSULFATASE FAMILY MEMBER"/>
    <property type="match status" value="1"/>
</dbReference>
<feature type="domain" description="Sulfatase N-terminal" evidence="5">
    <location>
        <begin position="27"/>
        <end position="362"/>
    </location>
</feature>
<sequence length="517" mass="59144">MNNISFSLVVAVASVSISAIAQQTKTPNVVLIMTDQQRADLCGREGFPMDITPYVDSLAHQNTWFDKAYTVAPASSPARCSMFTGRFPSATHVRTNHNVLDVYYRKDMVHVFKEKGYKTALVGKNHSYLKPTDMDHWIEYGHWGKSVKNKTEGEKKLANFLDKDARGQWLEPSPIPLEQQQPVTIVNEALDWIKTQENPFFIWVSFPEPHNPYQVCEPYYSMFAPKKLPQPRTGRKDLARKSEKYQILAELEDDSCPDLQKDLPRLRGNYMGMIRLIDDQVKRLIETLKAEGKYENTIFIILSDHGDYCGEYGLIRKGAGTPESLTRIPMVWAGAGISKQQKPMEAHVSIADIFPTLCTAIGADIPVGVQGRSLWPMLTGKSYPKREFSSMIVEQGFGGEDFTREEPLSFQKEGAFTPNKIAHFDELNTWTQSGTQRMVRKGDWKLILDNYGRGELYNLKKDPSEISNLFDNKKYVAKQSELLQEALVWNLRLQDPLPVPRHRYSFIQNPYNYHFKD</sequence>
<evidence type="ECO:0000256" key="1">
    <source>
        <dbReference type="ARBA" id="ARBA00008779"/>
    </source>
</evidence>
<proteinExistence type="inferred from homology"/>
<organism evidence="6 7">
    <name type="scientific">Bacteroides faecichinchillae</name>
    <dbReference type="NCBI Taxonomy" id="871325"/>
    <lineage>
        <taxon>Bacteria</taxon>
        <taxon>Pseudomonadati</taxon>
        <taxon>Bacteroidota</taxon>
        <taxon>Bacteroidia</taxon>
        <taxon>Bacteroidales</taxon>
        <taxon>Bacteroidaceae</taxon>
        <taxon>Bacteroides</taxon>
    </lineage>
</organism>
<dbReference type="Gene3D" id="3.40.720.10">
    <property type="entry name" value="Alkaline Phosphatase, subunit A"/>
    <property type="match status" value="1"/>
</dbReference>
<dbReference type="Pfam" id="PF00884">
    <property type="entry name" value="Sulfatase"/>
    <property type="match status" value="1"/>
</dbReference>
<dbReference type="OrthoDB" id="9762324at2"/>
<evidence type="ECO:0000259" key="5">
    <source>
        <dbReference type="Pfam" id="PF00884"/>
    </source>
</evidence>
<dbReference type="InterPro" id="IPR050738">
    <property type="entry name" value="Sulfatase"/>
</dbReference>
<name>A0A1M5FPH9_9BACE</name>
<keyword evidence="2" id="KW-0378">Hydrolase</keyword>
<dbReference type="PANTHER" id="PTHR42693:SF53">
    <property type="entry name" value="ENDO-4-O-SULFATASE"/>
    <property type="match status" value="1"/>
</dbReference>
<protein>
    <submittedName>
        <fullName evidence="6">Arylsulfatase A</fullName>
    </submittedName>
</protein>
<dbReference type="InterPro" id="IPR000917">
    <property type="entry name" value="Sulfatase_N"/>
</dbReference>
<evidence type="ECO:0000256" key="3">
    <source>
        <dbReference type="PIRSR" id="PIRSR600917-52"/>
    </source>
</evidence>
<comment type="PTM">
    <text evidence="3">The conversion to 3-oxoalanine (also known as C-formylglycine, FGly), of a serine or cysteine residue in prokaryotes and of a cysteine residue in eukaryotes, is critical for catalytic activity.</text>
</comment>